<dbReference type="Gene3D" id="1.25.40.10">
    <property type="entry name" value="Tetratricopeptide repeat domain"/>
    <property type="match status" value="1"/>
</dbReference>
<dbReference type="Proteomes" id="UP000069935">
    <property type="component" value="Chromosome 2"/>
</dbReference>
<gene>
    <name evidence="1" type="ORF">AL072_17775</name>
</gene>
<dbReference type="InterPro" id="IPR011990">
    <property type="entry name" value="TPR-like_helical_dom_sf"/>
</dbReference>
<dbReference type="Pfam" id="PF01075">
    <property type="entry name" value="Glyco_transf_9"/>
    <property type="match status" value="1"/>
</dbReference>
<dbReference type="EMBL" id="CP012402">
    <property type="protein sequence ID" value="ALG72826.1"/>
    <property type="molecule type" value="Genomic_DNA"/>
</dbReference>
<keyword evidence="1" id="KW-0808">Transferase</keyword>
<dbReference type="Pfam" id="PF13432">
    <property type="entry name" value="TPR_16"/>
    <property type="match status" value="1"/>
</dbReference>
<accession>A0AAC8W0R9</accession>
<dbReference type="SUPFAM" id="SSF48452">
    <property type="entry name" value="TPR-like"/>
    <property type="match status" value="1"/>
</dbReference>
<dbReference type="RefSeq" id="WP_045582952.1">
    <property type="nucleotide sequence ID" value="NZ_CP012402.1"/>
</dbReference>
<dbReference type="KEGG" id="ati:AL072_17775"/>
<protein>
    <submittedName>
        <fullName evidence="1">Glycosyl transferase family 8</fullName>
    </submittedName>
</protein>
<sequence>MSGAAELEAQGHAHLAAGRPEEAERCARQALAAGGGAVSLWHLLAVTLRVQGRVTESLKVYTLMVDRLPGNLTIRFELAELLLLLGDFERGWREYRYRYNMVHTMPLERKVQRPRWDGRPIPDRTLLIHDEQGYGDTFQFLRMVAWAKRRSQARIVLQINHEQVSFARRLKGMDWGGADALVLRGVLPPPFDAHCEMMSLPMAMGLQLSDLPNQDRGWTPYLTPDPARVKRWGRRLKSLPRPLVGLVWAGRPTHLNDANRSMSLERLAPLAQTGATFLALQKGPAADQASSPPPGMRIERLSDAIADFEDTAAILTHADLLVSVDSAPVHLAGALGRPAWVMLPHVPDWRWLLERDDTPWYPTVRLFRQPARGDWDSVIRDIAGTLRGLGGGRRG</sequence>
<keyword evidence="2" id="KW-1185">Reference proteome</keyword>
<dbReference type="InterPro" id="IPR002201">
    <property type="entry name" value="Glyco_trans_9"/>
</dbReference>
<dbReference type="AlphaFoldDB" id="A0AAC8W0R9"/>
<reference evidence="1 2" key="2">
    <citation type="journal article" date="2016" name="Genome Announc.">
        <title>Complete Genome Sequence of a Strain of Azospirillum thiophilum Isolated from a Sulfide Spring.</title>
        <authorList>
            <person name="Fomenkov A."/>
            <person name="Vincze T."/>
            <person name="Grabovich M."/>
            <person name="Anton B.P."/>
            <person name="Dubinina G."/>
            <person name="Orlova M."/>
            <person name="Belousova E."/>
            <person name="Roberts R.J."/>
        </authorList>
    </citation>
    <scope>NUCLEOTIDE SEQUENCE [LARGE SCALE GENOMIC DNA]</scope>
    <source>
        <strain evidence="1 2">BV-S</strain>
    </source>
</reference>
<evidence type="ECO:0000313" key="2">
    <source>
        <dbReference type="Proteomes" id="UP000069935"/>
    </source>
</evidence>
<evidence type="ECO:0000313" key="1">
    <source>
        <dbReference type="EMBL" id="ALG72826.1"/>
    </source>
</evidence>
<dbReference type="SUPFAM" id="SSF53756">
    <property type="entry name" value="UDP-Glycosyltransferase/glycogen phosphorylase"/>
    <property type="match status" value="1"/>
</dbReference>
<name>A0AAC8W0R9_9PROT</name>
<dbReference type="Gene3D" id="3.40.50.2000">
    <property type="entry name" value="Glycogen Phosphorylase B"/>
    <property type="match status" value="1"/>
</dbReference>
<reference evidence="2" key="1">
    <citation type="submission" date="2015-08" db="EMBL/GenBank/DDBJ databases">
        <title>Complete Genome Sequence of Azospirillum thiophilum BV-S.</title>
        <authorList>
            <person name="Fomenkov A."/>
            <person name="Vincze T."/>
            <person name="Grabovich M."/>
            <person name="Dubinina G."/>
            <person name="Orlova M."/>
            <person name="Belousova E."/>
            <person name="Roberts R.J."/>
        </authorList>
    </citation>
    <scope>NUCLEOTIDE SEQUENCE [LARGE SCALE GENOMIC DNA]</scope>
    <source>
        <strain evidence="2">BV-S</strain>
    </source>
</reference>
<organism evidence="1 2">
    <name type="scientific">Azospirillum thiophilum</name>
    <dbReference type="NCBI Taxonomy" id="528244"/>
    <lineage>
        <taxon>Bacteria</taxon>
        <taxon>Pseudomonadati</taxon>
        <taxon>Pseudomonadota</taxon>
        <taxon>Alphaproteobacteria</taxon>
        <taxon>Rhodospirillales</taxon>
        <taxon>Azospirillaceae</taxon>
        <taxon>Azospirillum</taxon>
    </lineage>
</organism>
<proteinExistence type="predicted"/>
<dbReference type="GO" id="GO:0016757">
    <property type="term" value="F:glycosyltransferase activity"/>
    <property type="evidence" value="ECO:0007669"/>
    <property type="project" value="InterPro"/>
</dbReference>